<sequence>MPTDAEFEAFQQRPAEEDQQAFLKWSAQRSKGNFRKIVVSDVSTDELKRMIDNTNYNDQLQCAKLVAAVHKNVVPIIPVGTDADGDVYRISPEAFDLLAGKEPPQPCSGLVTSSVLGVNLNVQPRLPTCRRAANTSEDSVMSNESDDSPGTGFVFHQIGILERFLVTENRRPTEENLNKGQWFSTHYGVVVRFERSGNANGVYIICDYYPTDTHTGERPTERLDLTHIGSFGRSEIPMSVAKIAEKASDFTGFDRRFSPIVVVEQPIQLVRAVANRSNFIQRVTIMEDPRWKSF</sequence>
<dbReference type="OrthoDB" id="5430299at2759"/>
<dbReference type="STRING" id="1447875.A0A2B7Y0D3"/>
<proteinExistence type="predicted"/>
<dbReference type="AlphaFoldDB" id="A0A2B7Y0D3"/>
<evidence type="ECO:0000313" key="2">
    <source>
        <dbReference type="Proteomes" id="UP000223968"/>
    </source>
</evidence>
<evidence type="ECO:0000313" key="1">
    <source>
        <dbReference type="EMBL" id="PGH14926.1"/>
    </source>
</evidence>
<dbReference type="Proteomes" id="UP000223968">
    <property type="component" value="Unassembled WGS sequence"/>
</dbReference>
<name>A0A2B7Y0D3_9EURO</name>
<keyword evidence="2" id="KW-1185">Reference proteome</keyword>
<comment type="caution">
    <text evidence="1">The sequence shown here is derived from an EMBL/GenBank/DDBJ whole genome shotgun (WGS) entry which is preliminary data.</text>
</comment>
<protein>
    <submittedName>
        <fullName evidence="1">Uncharacterized protein</fullName>
    </submittedName>
</protein>
<dbReference type="EMBL" id="PDNB01000030">
    <property type="protein sequence ID" value="PGH14926.1"/>
    <property type="molecule type" value="Genomic_DNA"/>
</dbReference>
<reference evidence="1 2" key="1">
    <citation type="submission" date="2017-10" db="EMBL/GenBank/DDBJ databases">
        <title>Comparative genomics in systemic dimorphic fungi from Ajellomycetaceae.</title>
        <authorList>
            <person name="Munoz J.F."/>
            <person name="Mcewen J.G."/>
            <person name="Clay O.K."/>
            <person name="Cuomo C.A."/>
        </authorList>
    </citation>
    <scope>NUCLEOTIDE SEQUENCE [LARGE SCALE GENOMIC DNA]</scope>
    <source>
        <strain evidence="1 2">UAMH5409</strain>
    </source>
</reference>
<gene>
    <name evidence="1" type="ORF">AJ79_02789</name>
</gene>
<accession>A0A2B7Y0D3</accession>
<organism evidence="1 2">
    <name type="scientific">Helicocarpus griseus UAMH5409</name>
    <dbReference type="NCBI Taxonomy" id="1447875"/>
    <lineage>
        <taxon>Eukaryota</taxon>
        <taxon>Fungi</taxon>
        <taxon>Dikarya</taxon>
        <taxon>Ascomycota</taxon>
        <taxon>Pezizomycotina</taxon>
        <taxon>Eurotiomycetes</taxon>
        <taxon>Eurotiomycetidae</taxon>
        <taxon>Onygenales</taxon>
        <taxon>Ajellomycetaceae</taxon>
        <taxon>Helicocarpus</taxon>
    </lineage>
</organism>